<dbReference type="Gene3D" id="3.30.428.70">
    <property type="match status" value="1"/>
</dbReference>
<dbReference type="InterPro" id="IPR053364">
    <property type="entry name" value="Fork-head_TF_regulator"/>
</dbReference>
<dbReference type="GO" id="GO:0008796">
    <property type="term" value="F:bis(5'-nucleosyl)-tetraphosphatase activity"/>
    <property type="evidence" value="ECO:0007669"/>
    <property type="project" value="TreeGrafter"/>
</dbReference>
<dbReference type="InterPro" id="IPR045759">
    <property type="entry name" value="Ap4A_phos1/2_N"/>
</dbReference>
<dbReference type="GO" id="GO:0003877">
    <property type="term" value="F:ATP:ADP adenylyltransferase activity"/>
    <property type="evidence" value="ECO:0007669"/>
    <property type="project" value="InterPro"/>
</dbReference>
<dbReference type="PANTHER" id="PTHR42746">
    <property type="entry name" value="DIADENOSINE 5',5'''-P1,P4-TETRAPHOSPHATE PHOSPHORYLASE"/>
    <property type="match status" value="1"/>
</dbReference>
<dbReference type="InterPro" id="IPR036265">
    <property type="entry name" value="HIT-like_sf"/>
</dbReference>
<dbReference type="AlphaFoldDB" id="A0A316YGB1"/>
<evidence type="ECO:0000256" key="1">
    <source>
        <dbReference type="SAM" id="MobiDB-lite"/>
    </source>
</evidence>
<sequence>MADSMPASLPSMQALAGLAARVGQCYAGALSAKAAFFYPSNVVVMRQTFEAPSSSSSKRGVAGATSVPWTIRCVPALLDKAREKAAKGSSAPGGPAAAAPAAAPAPASSSSSSSQGGGTSGQNPKDVFSPPYDDRLLVSDDQATHRGYTILLNKFCVVPRHFLLVTRDFEPQSQPPAPAMLALAYKIVHAHARLADAGATDDVGRGKELLAFYNCGSVSGASQPHQHLQFAEVGNEERETDQAKGTTTAAYRYKVPIEALLDRIEHDGKEQDTVHALPLPYQHFVVLLGRGQQLVGADDDAQLSDYLGNKLLGLLDALFQARISAAAAAAQAADAPQPTERRGPPSWNLLLTTRAMHLVPRQKEEFDGLKEPKAGHDDDEAVGSLSINSLGYAGHLLVKSDRELAALQAYPGGVEAVLASTGVPPVADVTTASGPGP</sequence>
<accession>A0A316YGB1</accession>
<feature type="compositionally biased region" description="Low complexity" evidence="1">
    <location>
        <begin position="87"/>
        <end position="114"/>
    </location>
</feature>
<dbReference type="InParanoid" id="A0A316YGB1"/>
<evidence type="ECO:0000313" key="5">
    <source>
        <dbReference type="Proteomes" id="UP000245768"/>
    </source>
</evidence>
<keyword evidence="5" id="KW-1185">Reference proteome</keyword>
<dbReference type="Pfam" id="PF19327">
    <property type="entry name" value="Ap4A_phos_N"/>
    <property type="match status" value="1"/>
</dbReference>
<dbReference type="GO" id="GO:0009164">
    <property type="term" value="P:nucleoside catabolic process"/>
    <property type="evidence" value="ECO:0007669"/>
    <property type="project" value="TreeGrafter"/>
</dbReference>
<dbReference type="EMBL" id="KZ819638">
    <property type="protein sequence ID" value="PWN88146.1"/>
    <property type="molecule type" value="Genomic_DNA"/>
</dbReference>
<dbReference type="RefSeq" id="XP_025375344.1">
    <property type="nucleotide sequence ID" value="XM_025522297.1"/>
</dbReference>
<protein>
    <submittedName>
        <fullName evidence="4">Uncharacterized protein</fullName>
    </submittedName>
</protein>
<dbReference type="OrthoDB" id="10267950at2759"/>
<dbReference type="STRING" id="215250.A0A316YGB1"/>
<dbReference type="InterPro" id="IPR043171">
    <property type="entry name" value="Ap4A_phos1/2-like"/>
</dbReference>
<dbReference type="Pfam" id="PF09830">
    <property type="entry name" value="ATP_transf"/>
    <property type="match status" value="1"/>
</dbReference>
<proteinExistence type="predicted"/>
<evidence type="ECO:0000313" key="4">
    <source>
        <dbReference type="EMBL" id="PWN88146.1"/>
    </source>
</evidence>
<dbReference type="GeneID" id="37044213"/>
<feature type="domain" description="ATP adenylyltransferase C-terminal" evidence="2">
    <location>
        <begin position="279"/>
        <end position="424"/>
    </location>
</feature>
<evidence type="ECO:0000259" key="2">
    <source>
        <dbReference type="Pfam" id="PF09830"/>
    </source>
</evidence>
<dbReference type="SUPFAM" id="SSF54197">
    <property type="entry name" value="HIT-like"/>
    <property type="match status" value="1"/>
</dbReference>
<dbReference type="GO" id="GO:0009165">
    <property type="term" value="P:nucleotide biosynthetic process"/>
    <property type="evidence" value="ECO:0007669"/>
    <property type="project" value="TreeGrafter"/>
</dbReference>
<organism evidence="4 5">
    <name type="scientific">Acaromyces ingoldii</name>
    <dbReference type="NCBI Taxonomy" id="215250"/>
    <lineage>
        <taxon>Eukaryota</taxon>
        <taxon>Fungi</taxon>
        <taxon>Dikarya</taxon>
        <taxon>Basidiomycota</taxon>
        <taxon>Ustilaginomycotina</taxon>
        <taxon>Exobasidiomycetes</taxon>
        <taxon>Exobasidiales</taxon>
        <taxon>Cryptobasidiaceae</taxon>
        <taxon>Acaromyces</taxon>
    </lineage>
</organism>
<name>A0A316YGB1_9BASI</name>
<reference evidence="4" key="1">
    <citation type="journal article" date="2018" name="Mol. Biol. Evol.">
        <title>Broad Genomic Sampling Reveals a Smut Pathogenic Ancestry of the Fungal Clade Ustilaginomycotina.</title>
        <authorList>
            <person name="Kijpornyongpan T."/>
            <person name="Mondo S.J."/>
            <person name="Barry K."/>
            <person name="Sandor L."/>
            <person name="Lee J."/>
            <person name="Lipzen A."/>
            <person name="Pangilinan J."/>
            <person name="LaButti K."/>
            <person name="Hainaut M."/>
            <person name="Henrissat B."/>
            <person name="Grigoriev I.V."/>
            <person name="Spatafora J.W."/>
            <person name="Aime M.C."/>
        </authorList>
    </citation>
    <scope>NUCLEOTIDE SEQUENCE [LARGE SCALE GENOMIC DNA]</scope>
    <source>
        <strain evidence="4">MCA 4198</strain>
    </source>
</reference>
<dbReference type="GO" id="GO:0004780">
    <property type="term" value="F:sulfate adenylyltransferase (ADP) activity"/>
    <property type="evidence" value="ECO:0007669"/>
    <property type="project" value="TreeGrafter"/>
</dbReference>
<gene>
    <name evidence="4" type="ORF">FA10DRAFT_268365</name>
</gene>
<evidence type="ECO:0000259" key="3">
    <source>
        <dbReference type="Pfam" id="PF19327"/>
    </source>
</evidence>
<dbReference type="Proteomes" id="UP000245768">
    <property type="component" value="Unassembled WGS sequence"/>
</dbReference>
<feature type="region of interest" description="Disordered" evidence="1">
    <location>
        <begin position="84"/>
        <end position="134"/>
    </location>
</feature>
<feature type="domain" description="Ap4A phosphorylase 1/2 N-terminal" evidence="3">
    <location>
        <begin position="131"/>
        <end position="233"/>
    </location>
</feature>
<dbReference type="InterPro" id="IPR019200">
    <property type="entry name" value="ATP_adenylylTrfase_C"/>
</dbReference>
<dbReference type="PANTHER" id="PTHR42746:SF2">
    <property type="entry name" value="DIADENOSINE 5',5'''-P1,P4-TETRAPHOSPHATE PHOSPHORYLASE 2-RELATED"/>
    <property type="match status" value="1"/>
</dbReference>